<dbReference type="InterPro" id="IPR053931">
    <property type="entry name" value="RapZ_C"/>
</dbReference>
<evidence type="ECO:0000259" key="5">
    <source>
        <dbReference type="Pfam" id="PF03668"/>
    </source>
</evidence>
<evidence type="ECO:0000313" key="8">
    <source>
        <dbReference type="Proteomes" id="UP000027284"/>
    </source>
</evidence>
<dbReference type="GO" id="GO:0005524">
    <property type="term" value="F:ATP binding"/>
    <property type="evidence" value="ECO:0007669"/>
    <property type="project" value="UniProtKB-UniRule"/>
</dbReference>
<keyword evidence="1 4" id="KW-0547">Nucleotide-binding</keyword>
<dbReference type="InterPro" id="IPR027417">
    <property type="entry name" value="P-loop_NTPase"/>
</dbReference>
<sequence length="289" mass="32593">MSQATKPRAIIVTGLSGAGKSIVTRCFEDLGFTCVDNLPLDLIEPLFERAFEAQGPPWVVVVDVRTPAFAAGFPALVEKLKARFPGIEVLFVDAADEVIVRRFQETRRPHPFRHLDLPEAVAYERQILQAVRAVASAVLDTSNYTPHELRAEVAKRFGTTELAQPLVVRCESFGFKFGLPPDATLVFDVRFLPNPYFVPELRPLPGDHPDVVAWLSSHQEVETVYGRLKGLVEELLPYYKREQKSYVVIAFGCTGGRHRSVYLASRLGEDLRRAGWFVRVHHRDRDREA</sequence>
<evidence type="ECO:0000256" key="4">
    <source>
        <dbReference type="HAMAP-Rule" id="MF_00636"/>
    </source>
</evidence>
<accession>A0A062XZM2</accession>
<dbReference type="STRING" id="1312852.EG19_01770"/>
<keyword evidence="8" id="KW-1185">Reference proteome</keyword>
<feature type="binding site" evidence="4">
    <location>
        <begin position="63"/>
        <end position="66"/>
    </location>
    <ligand>
        <name>GTP</name>
        <dbReference type="ChEBI" id="CHEBI:37565"/>
    </ligand>
</feature>
<name>A0A062XZM2_9BACT</name>
<evidence type="ECO:0000256" key="1">
    <source>
        <dbReference type="ARBA" id="ARBA00022741"/>
    </source>
</evidence>
<dbReference type="PIRSF" id="PIRSF005052">
    <property type="entry name" value="P-loopkin"/>
    <property type="match status" value="1"/>
</dbReference>
<evidence type="ECO:0000256" key="2">
    <source>
        <dbReference type="ARBA" id="ARBA00022840"/>
    </source>
</evidence>
<proteinExistence type="inferred from homology"/>
<reference evidence="7 8" key="1">
    <citation type="submission" date="2014-04" db="EMBL/GenBank/DDBJ databases">
        <title>The Genome Sequence of Thermoanaerobaculum aquaticum MP-01, The First Cultivated Group 23 Acidobacterium.</title>
        <authorList>
            <person name="Stamps B.W."/>
            <person name="Losey N.A."/>
            <person name="Lawson P.A."/>
            <person name="Stevenson B.S."/>
        </authorList>
    </citation>
    <scope>NUCLEOTIDE SEQUENCE [LARGE SCALE GENOMIC DNA]</scope>
    <source>
        <strain evidence="7 8">MP-01</strain>
    </source>
</reference>
<dbReference type="SUPFAM" id="SSF52540">
    <property type="entry name" value="P-loop containing nucleoside triphosphate hydrolases"/>
    <property type="match status" value="1"/>
</dbReference>
<feature type="domain" description="RapZ C-terminal" evidence="6">
    <location>
        <begin position="167"/>
        <end position="284"/>
    </location>
</feature>
<dbReference type="GO" id="GO:0005525">
    <property type="term" value="F:GTP binding"/>
    <property type="evidence" value="ECO:0007669"/>
    <property type="project" value="UniProtKB-UniRule"/>
</dbReference>
<organism evidence="7 8">
    <name type="scientific">Thermoanaerobaculum aquaticum</name>
    <dbReference type="NCBI Taxonomy" id="1312852"/>
    <lineage>
        <taxon>Bacteria</taxon>
        <taxon>Pseudomonadati</taxon>
        <taxon>Acidobacteriota</taxon>
        <taxon>Thermoanaerobaculia</taxon>
        <taxon>Thermoanaerobaculales</taxon>
        <taxon>Thermoanaerobaculaceae</taxon>
        <taxon>Thermoanaerobaculum</taxon>
    </lineage>
</organism>
<keyword evidence="3 4" id="KW-0342">GTP-binding</keyword>
<comment type="caution">
    <text evidence="7">The sequence shown here is derived from an EMBL/GenBank/DDBJ whole genome shotgun (WGS) entry which is preliminary data.</text>
</comment>
<dbReference type="Pfam" id="PF22740">
    <property type="entry name" value="PapZ_C"/>
    <property type="match status" value="1"/>
</dbReference>
<protein>
    <submittedName>
        <fullName evidence="7">Uncharacterized protein</fullName>
    </submittedName>
</protein>
<dbReference type="InterPro" id="IPR005337">
    <property type="entry name" value="RapZ-like"/>
</dbReference>
<keyword evidence="2 4" id="KW-0067">ATP-binding</keyword>
<dbReference type="EMBL" id="JMFG01000015">
    <property type="protein sequence ID" value="KDA53950.1"/>
    <property type="molecule type" value="Genomic_DNA"/>
</dbReference>
<feature type="domain" description="RapZ-like N-terminal" evidence="5">
    <location>
        <begin position="10"/>
        <end position="159"/>
    </location>
</feature>
<dbReference type="AlphaFoldDB" id="A0A062XZM2"/>
<dbReference type="HAMAP" id="MF_00636">
    <property type="entry name" value="RapZ_like"/>
    <property type="match status" value="1"/>
</dbReference>
<feature type="binding site" evidence="4">
    <location>
        <begin position="14"/>
        <end position="21"/>
    </location>
    <ligand>
        <name>ATP</name>
        <dbReference type="ChEBI" id="CHEBI:30616"/>
    </ligand>
</feature>
<evidence type="ECO:0000259" key="6">
    <source>
        <dbReference type="Pfam" id="PF22740"/>
    </source>
</evidence>
<evidence type="ECO:0000313" key="7">
    <source>
        <dbReference type="EMBL" id="KDA53950.1"/>
    </source>
</evidence>
<evidence type="ECO:0000256" key="3">
    <source>
        <dbReference type="ARBA" id="ARBA00023134"/>
    </source>
</evidence>
<dbReference type="InterPro" id="IPR053930">
    <property type="entry name" value="RapZ-like_N"/>
</dbReference>
<dbReference type="OrthoDB" id="9784461at2"/>
<dbReference type="PANTHER" id="PTHR30448">
    <property type="entry name" value="RNASE ADAPTER PROTEIN RAPZ"/>
    <property type="match status" value="1"/>
</dbReference>
<gene>
    <name evidence="7" type="ORF">EG19_01770</name>
</gene>
<dbReference type="PANTHER" id="PTHR30448:SF0">
    <property type="entry name" value="RNASE ADAPTER PROTEIN RAPZ"/>
    <property type="match status" value="1"/>
</dbReference>
<dbReference type="NCBIfam" id="NF003828">
    <property type="entry name" value="PRK05416.1"/>
    <property type="match status" value="1"/>
</dbReference>
<dbReference type="RefSeq" id="WP_038048579.1">
    <property type="nucleotide sequence ID" value="NZ_JMFG01000015.1"/>
</dbReference>
<dbReference type="Proteomes" id="UP000027284">
    <property type="component" value="Unassembled WGS sequence"/>
</dbReference>
<dbReference type="Pfam" id="PF03668">
    <property type="entry name" value="RapZ-like_N"/>
    <property type="match status" value="1"/>
</dbReference>